<dbReference type="GeneID" id="3230403"/>
<dbReference type="PATRIC" id="fig|243164.10.peg.252"/>
<dbReference type="EMBL" id="CP000027">
    <property type="protein sequence ID" value="AAW40392.1"/>
    <property type="molecule type" value="Genomic_DNA"/>
</dbReference>
<evidence type="ECO:0000256" key="2">
    <source>
        <dbReference type="SAM" id="SignalP"/>
    </source>
</evidence>
<evidence type="ECO:0000313" key="6">
    <source>
        <dbReference type="EMBL" id="AAW40439.1"/>
    </source>
</evidence>
<dbReference type="AlphaFoldDB" id="Q3Z9Q9"/>
<feature type="chain" id="PRO_5011098964" evidence="2">
    <location>
        <begin position="29"/>
        <end position="756"/>
    </location>
</feature>
<dbReference type="EMBL" id="CP000027">
    <property type="protein sequence ID" value="AAW40439.1"/>
    <property type="molecule type" value="Genomic_DNA"/>
</dbReference>
<dbReference type="Proteomes" id="UP000008289">
    <property type="component" value="Chromosome"/>
</dbReference>
<sequence length="756" mass="82251">MLRRLVKFISVIVLLAGLIIQPAASVTAADQLTVHFERIYESPVSVTFRVTITNEGKALPDLPLEVLFDGLNVSDLSRLTITELTINEYQVSYPTQFETIEESYTATGKLVLSIDASGQTLYQDVSLPVMDKSGNLVSSGGEIIKSGAYDRIDQKTGTVYWFTDIPVAWQTSTIQEIIPIELADWTAKSKSLKDNKLKTSISLPEKSLEKNPKGDTGWGSGTRVWDVTLSLPLLTTDSGWGSQGLMKWDLAGTIYYDDTNSSWWNNNWLYRRFIALDMTTISETLTNFPVYIKLDSTNFDFSRAQDNGEDIRFTDGVSNLDYEIVSWDSVSETAEIYVKNPVQLANVATDGIYMYYGNKAVSDGQNPAGVWSNGYVAVYHMSDASSTLINSSVGSLPGTKSGDMAAQTAGLLGYAQYFDGINDQIIVAYNAILDITSGSVEAIILPDSAGTDGYIFAKGNPALGYYCNTRYIGSINRIEWAGPSAVQSNNVFTDTDWTYISFTCNGRAISFYHNGTAAGSQTLSSDPDTNTDGLYIGNRMGGSSGSTYFDGLIDELRISGVVRSAAWLAATNLNLMSPDTFLIFGTEEGKPADPANLSADISGNNIELTWVKGDLSLSTVIVRGSLHYPESPDDGLVVYDGPAESFTDTGAAGELSTHYYRAWGYSGWGYSDGYSQDRTEGIMIGVIITLGLIAIAYIKRDIIMTIIAGISLLLLGYGIIDPDIGGNAIIQALPIILMSVYMIIRAAIYATNRREV</sequence>
<dbReference type="InterPro" id="IPR013320">
    <property type="entry name" value="ConA-like_dom_sf"/>
</dbReference>
<keyword evidence="7" id="KW-1185">Reference proteome</keyword>
<gene>
    <name evidence="6" type="ordered locus">DET0269</name>
    <name evidence="5" type="ordered locus">DET0292</name>
    <name evidence="4" type="ordered locus">DET0902</name>
</gene>
<organism evidence="5 7">
    <name type="scientific">Dehalococcoides mccartyi (strain ATCC BAA-2266 / KCTC 15142 / 195)</name>
    <name type="common">Dehalococcoides ethenogenes (strain 195)</name>
    <dbReference type="NCBI Taxonomy" id="243164"/>
    <lineage>
        <taxon>Bacteria</taxon>
        <taxon>Bacillati</taxon>
        <taxon>Chloroflexota</taxon>
        <taxon>Dehalococcoidia</taxon>
        <taxon>Dehalococcoidales</taxon>
        <taxon>Dehalococcoidaceae</taxon>
        <taxon>Dehalococcoides</taxon>
    </lineage>
</organism>
<reference evidence="5 7" key="1">
    <citation type="journal article" date="2005" name="Science">
        <title>Genome sequence of the PCE-dechlorinating bacterium Dehalococcoides ethenogenes.</title>
        <authorList>
            <person name="Seshadri R."/>
            <person name="Adrian L."/>
            <person name="Fouts D.E."/>
            <person name="Eisen J.A."/>
            <person name="Phillippy A.M."/>
            <person name="Methe B.A."/>
            <person name="Ward N.L."/>
            <person name="Nelson W.C."/>
            <person name="Deboy R.T."/>
            <person name="Khouri H.M."/>
            <person name="Kolonay J.F."/>
            <person name="Dodson R.J."/>
            <person name="Daugherty S.C."/>
            <person name="Brinkac L.M."/>
            <person name="Sullivan S.A."/>
            <person name="Madupu R."/>
            <person name="Nelson K.E."/>
            <person name="Kang K.H."/>
            <person name="Impraim M."/>
            <person name="Tran K."/>
            <person name="Robinson J.M."/>
            <person name="Forberger H.A."/>
            <person name="Fraser C.M."/>
            <person name="Zinder S.H."/>
            <person name="Heidelberg J.F."/>
        </authorList>
    </citation>
    <scope>NUCLEOTIDE SEQUENCE [LARGE SCALE GENOMIC DNA]</scope>
    <source>
        <strain evidence="5">195</strain>
        <strain evidence="7">ATCC BAA-2266 / KCTC 15142 / 195</strain>
    </source>
</reference>
<dbReference type="KEGG" id="det:DET0269"/>
<dbReference type="KEGG" id="det:DET0292"/>
<dbReference type="InterPro" id="IPR018765">
    <property type="entry name" value="DUF2341"/>
</dbReference>
<name>Q3Z9Q9_DEHM1</name>
<feature type="transmembrane region" description="Helical" evidence="1">
    <location>
        <begin position="726"/>
        <end position="744"/>
    </location>
</feature>
<dbReference type="EMBL" id="CP000027">
    <property type="protein sequence ID" value="AAW39849.1"/>
    <property type="molecule type" value="Genomic_DNA"/>
</dbReference>
<keyword evidence="1" id="KW-1133">Transmembrane helix</keyword>
<evidence type="ECO:0000256" key="1">
    <source>
        <dbReference type="SAM" id="Phobius"/>
    </source>
</evidence>
<evidence type="ECO:0000313" key="7">
    <source>
        <dbReference type="Proteomes" id="UP000008289"/>
    </source>
</evidence>
<keyword evidence="1" id="KW-0812">Transmembrane</keyword>
<evidence type="ECO:0000313" key="5">
    <source>
        <dbReference type="EMBL" id="AAW40392.1"/>
    </source>
</evidence>
<dbReference type="Pfam" id="PF10102">
    <property type="entry name" value="DUF2341"/>
    <property type="match status" value="1"/>
</dbReference>
<keyword evidence="1" id="KW-0472">Membrane</keyword>
<feature type="transmembrane region" description="Helical" evidence="1">
    <location>
        <begin position="681"/>
        <end position="698"/>
    </location>
</feature>
<dbReference type="HOGENOM" id="CLU_368320_0_0_0"/>
<dbReference type="KEGG" id="det:DET0902"/>
<dbReference type="STRING" id="243164.DET0269"/>
<evidence type="ECO:0000259" key="3">
    <source>
        <dbReference type="Pfam" id="PF10102"/>
    </source>
</evidence>
<feature type="domain" description="DUF2341" evidence="3">
    <location>
        <begin position="307"/>
        <end position="391"/>
    </location>
</feature>
<feature type="signal peptide" evidence="2">
    <location>
        <begin position="1"/>
        <end position="28"/>
    </location>
</feature>
<dbReference type="eggNOG" id="COG5306">
    <property type="taxonomic scope" value="Bacteria"/>
</dbReference>
<dbReference type="SUPFAM" id="SSF49899">
    <property type="entry name" value="Concanavalin A-like lectins/glucanases"/>
    <property type="match status" value="1"/>
</dbReference>
<protein>
    <submittedName>
        <fullName evidence="5">Conserved domain protein</fullName>
    </submittedName>
</protein>
<dbReference type="RefSeq" id="WP_010936072.1">
    <property type="nucleotide sequence ID" value="NC_002936.3"/>
</dbReference>
<dbReference type="Pfam" id="PF13385">
    <property type="entry name" value="Laminin_G_3"/>
    <property type="match status" value="1"/>
</dbReference>
<feature type="transmembrane region" description="Helical" evidence="1">
    <location>
        <begin position="703"/>
        <end position="720"/>
    </location>
</feature>
<proteinExistence type="predicted"/>
<evidence type="ECO:0000313" key="4">
    <source>
        <dbReference type="EMBL" id="AAW39849.1"/>
    </source>
</evidence>
<accession>Q3Z9Q9</accession>
<dbReference type="Gene3D" id="2.60.120.200">
    <property type="match status" value="1"/>
</dbReference>
<keyword evidence="2" id="KW-0732">Signal</keyword>